<proteinExistence type="predicted"/>
<keyword evidence="1" id="KW-1133">Transmembrane helix</keyword>
<evidence type="ECO:0000313" key="2">
    <source>
        <dbReference type="EMBL" id="CAB4123212.1"/>
    </source>
</evidence>
<keyword evidence="1" id="KW-0812">Transmembrane</keyword>
<keyword evidence="1" id="KW-0472">Membrane</keyword>
<name>A0A6J5KPW5_9CAUD</name>
<evidence type="ECO:0000256" key="1">
    <source>
        <dbReference type="SAM" id="Phobius"/>
    </source>
</evidence>
<feature type="transmembrane region" description="Helical" evidence="1">
    <location>
        <begin position="26"/>
        <end position="48"/>
    </location>
</feature>
<dbReference type="EMBL" id="LR796167">
    <property type="protein sequence ID" value="CAB4123212.1"/>
    <property type="molecule type" value="Genomic_DNA"/>
</dbReference>
<organism evidence="2">
    <name type="scientific">uncultured Caudovirales phage</name>
    <dbReference type="NCBI Taxonomy" id="2100421"/>
    <lineage>
        <taxon>Viruses</taxon>
        <taxon>Duplodnaviria</taxon>
        <taxon>Heunggongvirae</taxon>
        <taxon>Uroviricota</taxon>
        <taxon>Caudoviricetes</taxon>
        <taxon>Peduoviridae</taxon>
        <taxon>Maltschvirus</taxon>
        <taxon>Maltschvirus maltsch</taxon>
    </lineage>
</organism>
<protein>
    <submittedName>
        <fullName evidence="2">Uncharacterized protein</fullName>
    </submittedName>
</protein>
<accession>A0A6J5KPW5</accession>
<reference evidence="2" key="1">
    <citation type="submission" date="2020-04" db="EMBL/GenBank/DDBJ databases">
        <authorList>
            <person name="Chiriac C."/>
            <person name="Salcher M."/>
            <person name="Ghai R."/>
            <person name="Kavagutti S V."/>
        </authorList>
    </citation>
    <scope>NUCLEOTIDE SEQUENCE</scope>
</reference>
<gene>
    <name evidence="2" type="ORF">UFOVP29_371</name>
</gene>
<sequence>MPIWVILLILVLMFGAGPVLYGLGIVFLWILAIPLVVLLLVIISAVALSD</sequence>